<sequence>MWPATPTINAMEKQQERPDYRKLPPRIRPEQMVESQPGADKPPMEPAGRFDVETRLMLLYS</sequence>
<name>A0A8J3YAV5_9ACTN</name>
<reference evidence="2" key="1">
    <citation type="submission" date="2021-01" db="EMBL/GenBank/DDBJ databases">
        <title>Whole genome shotgun sequence of Spirilliplanes yamanashiensis NBRC 15828.</title>
        <authorList>
            <person name="Komaki H."/>
            <person name="Tamura T."/>
        </authorList>
    </citation>
    <scope>NUCLEOTIDE SEQUENCE</scope>
    <source>
        <strain evidence="2">NBRC 15828</strain>
    </source>
</reference>
<evidence type="ECO:0000313" key="2">
    <source>
        <dbReference type="EMBL" id="GIJ04684.1"/>
    </source>
</evidence>
<evidence type="ECO:0000313" key="3">
    <source>
        <dbReference type="Proteomes" id="UP000652013"/>
    </source>
</evidence>
<feature type="region of interest" description="Disordered" evidence="1">
    <location>
        <begin position="1"/>
        <end position="48"/>
    </location>
</feature>
<comment type="caution">
    <text evidence="2">The sequence shown here is derived from an EMBL/GenBank/DDBJ whole genome shotgun (WGS) entry which is preliminary data.</text>
</comment>
<dbReference type="Proteomes" id="UP000652013">
    <property type="component" value="Unassembled WGS sequence"/>
</dbReference>
<protein>
    <submittedName>
        <fullName evidence="2">Uncharacterized protein</fullName>
    </submittedName>
</protein>
<accession>A0A8J3YAV5</accession>
<organism evidence="2 3">
    <name type="scientific">Spirilliplanes yamanashiensis</name>
    <dbReference type="NCBI Taxonomy" id="42233"/>
    <lineage>
        <taxon>Bacteria</taxon>
        <taxon>Bacillati</taxon>
        <taxon>Actinomycetota</taxon>
        <taxon>Actinomycetes</taxon>
        <taxon>Micromonosporales</taxon>
        <taxon>Micromonosporaceae</taxon>
        <taxon>Spirilliplanes</taxon>
    </lineage>
</organism>
<dbReference type="EMBL" id="BOOY01000029">
    <property type="protein sequence ID" value="GIJ04684.1"/>
    <property type="molecule type" value="Genomic_DNA"/>
</dbReference>
<keyword evidence="3" id="KW-1185">Reference proteome</keyword>
<gene>
    <name evidence="2" type="ORF">Sya03_40360</name>
</gene>
<evidence type="ECO:0000256" key="1">
    <source>
        <dbReference type="SAM" id="MobiDB-lite"/>
    </source>
</evidence>
<proteinExistence type="predicted"/>
<feature type="compositionally biased region" description="Basic and acidic residues" evidence="1">
    <location>
        <begin position="13"/>
        <end position="31"/>
    </location>
</feature>
<dbReference type="AlphaFoldDB" id="A0A8J3YAV5"/>